<dbReference type="AlphaFoldDB" id="A0A437PF52"/>
<organism evidence="1 2">
    <name type="scientific">Streptomyces antnestii</name>
    <dbReference type="NCBI Taxonomy" id="2494256"/>
    <lineage>
        <taxon>Bacteria</taxon>
        <taxon>Bacillati</taxon>
        <taxon>Actinomycetota</taxon>
        <taxon>Actinomycetes</taxon>
        <taxon>Kitasatosporales</taxon>
        <taxon>Streptomycetaceae</taxon>
        <taxon>Streptomyces</taxon>
    </lineage>
</organism>
<protein>
    <submittedName>
        <fullName evidence="1">Uncharacterized protein</fullName>
    </submittedName>
</protein>
<reference evidence="1 2" key="1">
    <citation type="submission" date="2019-01" db="EMBL/GenBank/DDBJ databases">
        <title>Genome sequences of Streptomyces and Rhizobium isolates collected from root and soil.</title>
        <authorList>
            <person name="Chhettri S."/>
            <person name="Sevigny J.L."/>
            <person name="Sen A."/>
            <person name="Ennis N."/>
            <person name="Tisa L."/>
        </authorList>
    </citation>
    <scope>NUCLEOTIDE SEQUENCE [LARGE SCALE GENOMIC DNA]</scope>
    <source>
        <strain evidence="1 2">San01</strain>
    </source>
</reference>
<dbReference type="EMBL" id="RZYA01000014">
    <property type="protein sequence ID" value="RVU20813.1"/>
    <property type="molecule type" value="Genomic_DNA"/>
</dbReference>
<comment type="caution">
    <text evidence="1">The sequence shown here is derived from an EMBL/GenBank/DDBJ whole genome shotgun (WGS) entry which is preliminary data.</text>
</comment>
<evidence type="ECO:0000313" key="1">
    <source>
        <dbReference type="EMBL" id="RVU20813.1"/>
    </source>
</evidence>
<name>A0A437PF52_9ACTN</name>
<dbReference type="Pfam" id="PF19686">
    <property type="entry name" value="DUF6188"/>
    <property type="match status" value="1"/>
</dbReference>
<proteinExistence type="predicted"/>
<dbReference type="Proteomes" id="UP000283128">
    <property type="component" value="Unassembled WGS sequence"/>
</dbReference>
<dbReference type="OrthoDB" id="3429377at2"/>
<dbReference type="InterPro" id="IPR046179">
    <property type="entry name" value="DUF6188"/>
</dbReference>
<keyword evidence="2" id="KW-1185">Reference proteome</keyword>
<sequence length="122" mass="12781">MSVTRISVDFRLVLALDSDWEIALEAPVNLSHGTVHANPSVLLNPESQDVAAALALFGAKVLSAVAVKSGTLRLVFDTGHHLNCSSDPSFEAWQVTGPAGWSFVSLPGGDLAVWTHSGASES</sequence>
<evidence type="ECO:0000313" key="2">
    <source>
        <dbReference type="Proteomes" id="UP000283128"/>
    </source>
</evidence>
<gene>
    <name evidence="1" type="ORF">EOT10_26000</name>
</gene>
<accession>A0A437PF52</accession>